<feature type="transmembrane region" description="Helical" evidence="5">
    <location>
        <begin position="193"/>
        <end position="214"/>
    </location>
</feature>
<gene>
    <name evidence="8" type="ORF">LTR78_005441</name>
</gene>
<comment type="similarity">
    <text evidence="5">Belongs to the steroid 5-alpha reductase family. Polyprenal reductase subfamily.</text>
</comment>
<comment type="subcellular location">
    <subcellularLocation>
        <location evidence="1">Endomembrane system</location>
        <topology evidence="1">Multi-pass membrane protein</topology>
    </subcellularLocation>
    <subcellularLocation>
        <location evidence="5">Endoplasmic reticulum membrane</location>
    </subcellularLocation>
</comment>
<keyword evidence="9" id="KW-1185">Reference proteome</keyword>
<sequence length="327" mass="36697">MDTITVLRAGYLGAAAMILLISLIPALRTRFLSYGPRSSPSTIKDKTINAKPEPKEAGPLTTTLDRLATLTVPHSYFTSFYFASVTCSLLWLTQLPTHGPLFRALAARTTRWSLETSMTYRQIILTWLLLLLQGSRRLYESLEFSRPSKSRMWIGHWMIGVGFYMATSIAIWVEGMPAIQAHNFTVLKPTDFALSGPNLYTFLGTLLFILASGFQHDVHAYLASLKTATASTNNKQPSPNPTPYTLPTHPAFSTLICPHYTAECLIYLSLTLIATPPTAWVNWTMFCAFIFVVVNLGVTAYGTREWYTRQFGSEAVRGRWRMVPFVF</sequence>
<accession>A0AAE0WMY2</accession>
<dbReference type="PANTHER" id="PTHR14624">
    <property type="entry name" value="DFG10 PROTEIN"/>
    <property type="match status" value="1"/>
</dbReference>
<dbReference type="Proteomes" id="UP001274830">
    <property type="component" value="Unassembled WGS sequence"/>
</dbReference>
<evidence type="ECO:0000256" key="1">
    <source>
        <dbReference type="ARBA" id="ARBA00004127"/>
    </source>
</evidence>
<feature type="domain" description="3-oxo-5-alpha-steroid 4-dehydrogenase C-terminal" evidence="7">
    <location>
        <begin position="200"/>
        <end position="327"/>
    </location>
</feature>
<dbReference type="PANTHER" id="PTHR14624:SF0">
    <property type="entry name" value="POLYPRENOL REDUCTASE"/>
    <property type="match status" value="1"/>
</dbReference>
<keyword evidence="5" id="KW-0521">NADP</keyword>
<feature type="transmembrane region" description="Helical" evidence="5">
    <location>
        <begin position="280"/>
        <end position="301"/>
    </location>
</feature>
<comment type="function">
    <text evidence="5">Plays a key role in early steps of protein N-linked glycosylation by being involved in the conversion of polyprenol into dolichol. Acts as a polyprenal reductase that mediates the reduction of polyprenal into dolichal in a NADP-dependent mechanism. Dolichols are required for the synthesis of dolichol-linked monosaccharides and the oligosaccharide precursor used for N-glycosylation.</text>
</comment>
<evidence type="ECO:0000256" key="4">
    <source>
        <dbReference type="ARBA" id="ARBA00023136"/>
    </source>
</evidence>
<reference evidence="8" key="1">
    <citation type="submission" date="2023-07" db="EMBL/GenBank/DDBJ databases">
        <title>Black Yeasts Isolated from many extreme environments.</title>
        <authorList>
            <person name="Coleine C."/>
            <person name="Stajich J.E."/>
            <person name="Selbmann L."/>
        </authorList>
    </citation>
    <scope>NUCLEOTIDE SEQUENCE</scope>
    <source>
        <strain evidence="8">CCFEE 5485</strain>
    </source>
</reference>
<evidence type="ECO:0000259" key="7">
    <source>
        <dbReference type="Pfam" id="PF02544"/>
    </source>
</evidence>
<dbReference type="AlphaFoldDB" id="A0AAE0WMY2"/>
<dbReference type="EMBL" id="JAUTXT010000018">
    <property type="protein sequence ID" value="KAK3674719.1"/>
    <property type="molecule type" value="Genomic_DNA"/>
</dbReference>
<dbReference type="Pfam" id="PF02544">
    <property type="entry name" value="Steroid_dh"/>
    <property type="match status" value="1"/>
</dbReference>
<keyword evidence="2 5" id="KW-0812">Transmembrane</keyword>
<evidence type="ECO:0000256" key="5">
    <source>
        <dbReference type="RuleBase" id="RU367081"/>
    </source>
</evidence>
<feature type="transmembrane region" description="Helical" evidence="5">
    <location>
        <begin position="6"/>
        <end position="27"/>
    </location>
</feature>
<keyword evidence="5" id="KW-0256">Endoplasmic reticulum</keyword>
<dbReference type="GO" id="GO:0160198">
    <property type="term" value="F:polyprenal reductase activity"/>
    <property type="evidence" value="ECO:0007669"/>
    <property type="project" value="UniProtKB-EC"/>
</dbReference>
<dbReference type="GO" id="GO:0006488">
    <property type="term" value="P:dolichol-linked oligosaccharide biosynthetic process"/>
    <property type="evidence" value="ECO:0007669"/>
    <property type="project" value="UniProtKB-UniRule"/>
</dbReference>
<feature type="transmembrane region" description="Helical" evidence="5">
    <location>
        <begin position="75"/>
        <end position="92"/>
    </location>
</feature>
<dbReference type="GO" id="GO:0003865">
    <property type="term" value="F:3-oxo-5-alpha-steroid 4-dehydrogenase activity"/>
    <property type="evidence" value="ECO:0007669"/>
    <property type="project" value="TreeGrafter"/>
</dbReference>
<evidence type="ECO:0000256" key="6">
    <source>
        <dbReference type="SAM" id="MobiDB-lite"/>
    </source>
</evidence>
<protein>
    <recommendedName>
        <fullName evidence="5">Polyprenal reductase</fullName>
        <ecNumber evidence="5">1.3.1.94</ecNumber>
    </recommendedName>
</protein>
<feature type="region of interest" description="Disordered" evidence="6">
    <location>
        <begin position="37"/>
        <end position="57"/>
    </location>
</feature>
<feature type="transmembrane region" description="Helical" evidence="5">
    <location>
        <begin position="153"/>
        <end position="173"/>
    </location>
</feature>
<dbReference type="EC" id="1.3.1.94" evidence="5"/>
<dbReference type="InterPro" id="IPR039698">
    <property type="entry name" value="Dfg10/SRD5A3"/>
</dbReference>
<dbReference type="PROSITE" id="PS50244">
    <property type="entry name" value="S5A_REDUCTASE"/>
    <property type="match status" value="1"/>
</dbReference>
<name>A0AAE0WMY2_9PEZI</name>
<comment type="catalytic activity">
    <reaction evidence="5">
        <text>a di-trans,poly-cis-dolichal + NADP(+) = a di-trans,poly-cis-polyprenal + NADPH + H(+)</text>
        <dbReference type="Rhea" id="RHEA:80727"/>
        <dbReference type="Rhea" id="RHEA-COMP:19536"/>
        <dbReference type="Rhea" id="RHEA-COMP:19537"/>
        <dbReference type="ChEBI" id="CHEBI:15378"/>
        <dbReference type="ChEBI" id="CHEBI:57783"/>
        <dbReference type="ChEBI" id="CHEBI:58349"/>
        <dbReference type="ChEBI" id="CHEBI:231623"/>
        <dbReference type="ChEBI" id="CHEBI:231637"/>
        <dbReference type="EC" id="1.3.1.94"/>
    </reaction>
    <physiologicalReaction direction="right-to-left" evidence="5">
        <dbReference type="Rhea" id="RHEA:80729"/>
    </physiologicalReaction>
</comment>
<comment type="pathway">
    <text evidence="5">Protein modification; protein glycosylation.</text>
</comment>
<keyword evidence="5" id="KW-0560">Oxidoreductase</keyword>
<dbReference type="GO" id="GO:0102389">
    <property type="term" value="F:polyprenol reductase activity"/>
    <property type="evidence" value="ECO:0007669"/>
    <property type="project" value="UniProtKB-UniRule"/>
</dbReference>
<keyword evidence="4 5" id="KW-0472">Membrane</keyword>
<feature type="compositionally biased region" description="Basic and acidic residues" evidence="6">
    <location>
        <begin position="43"/>
        <end position="56"/>
    </location>
</feature>
<evidence type="ECO:0000256" key="2">
    <source>
        <dbReference type="ARBA" id="ARBA00022692"/>
    </source>
</evidence>
<dbReference type="GO" id="GO:0005789">
    <property type="term" value="C:endoplasmic reticulum membrane"/>
    <property type="evidence" value="ECO:0007669"/>
    <property type="project" value="UniProtKB-SubCell"/>
</dbReference>
<evidence type="ECO:0000313" key="8">
    <source>
        <dbReference type="EMBL" id="KAK3674719.1"/>
    </source>
</evidence>
<evidence type="ECO:0000313" key="9">
    <source>
        <dbReference type="Proteomes" id="UP001274830"/>
    </source>
</evidence>
<comment type="caution">
    <text evidence="8">The sequence shown here is derived from an EMBL/GenBank/DDBJ whole genome shotgun (WGS) entry which is preliminary data.</text>
</comment>
<organism evidence="8 9">
    <name type="scientific">Recurvomyces mirabilis</name>
    <dbReference type="NCBI Taxonomy" id="574656"/>
    <lineage>
        <taxon>Eukaryota</taxon>
        <taxon>Fungi</taxon>
        <taxon>Dikarya</taxon>
        <taxon>Ascomycota</taxon>
        <taxon>Pezizomycotina</taxon>
        <taxon>Dothideomycetes</taxon>
        <taxon>Dothideomycetidae</taxon>
        <taxon>Mycosphaerellales</taxon>
        <taxon>Teratosphaeriaceae</taxon>
        <taxon>Recurvomyces</taxon>
    </lineage>
</organism>
<evidence type="ECO:0000256" key="3">
    <source>
        <dbReference type="ARBA" id="ARBA00022989"/>
    </source>
</evidence>
<keyword evidence="3 5" id="KW-1133">Transmembrane helix</keyword>
<feature type="transmembrane region" description="Helical" evidence="5">
    <location>
        <begin position="251"/>
        <end position="274"/>
    </location>
</feature>
<dbReference type="InterPro" id="IPR001104">
    <property type="entry name" value="3-oxo-5_a-steroid_4-DH_C"/>
</dbReference>
<dbReference type="GO" id="GO:0016095">
    <property type="term" value="P:polyprenol catabolic process"/>
    <property type="evidence" value="ECO:0007669"/>
    <property type="project" value="UniProtKB-UniRule"/>
</dbReference>
<proteinExistence type="inferred from homology"/>